<evidence type="ECO:0000313" key="4">
    <source>
        <dbReference type="Proteomes" id="UP000297299"/>
    </source>
</evidence>
<dbReference type="AlphaFoldDB" id="A0A4Y8DH55"/>
<feature type="compositionally biased region" description="Low complexity" evidence="1">
    <location>
        <begin position="139"/>
        <end position="165"/>
    </location>
</feature>
<evidence type="ECO:0000256" key="2">
    <source>
        <dbReference type="SAM" id="SignalP"/>
    </source>
</evidence>
<feature type="signal peptide" evidence="2">
    <location>
        <begin position="1"/>
        <end position="19"/>
    </location>
</feature>
<keyword evidence="2" id="KW-0732">Signal</keyword>
<evidence type="ECO:0008006" key="5">
    <source>
        <dbReference type="Google" id="ProtNLM"/>
    </source>
</evidence>
<reference evidence="3 4" key="1">
    <citation type="submission" date="2017-11" db="EMBL/GenBank/DDBJ databases">
        <title>Comparative genomics of Botrytis spp.</title>
        <authorList>
            <person name="Valero-Jimenez C.A."/>
            <person name="Tapia P."/>
            <person name="Veloso J."/>
            <person name="Silva-Moreno E."/>
            <person name="Staats M."/>
            <person name="Valdes J.H."/>
            <person name="Van Kan J.A.L."/>
        </authorList>
    </citation>
    <scope>NUCLEOTIDE SEQUENCE [LARGE SCALE GENOMIC DNA]</scope>
    <source>
        <strain evidence="3 4">MUCL2830</strain>
    </source>
</reference>
<organism evidence="3 4">
    <name type="scientific">Botryotinia calthae</name>
    <dbReference type="NCBI Taxonomy" id="38488"/>
    <lineage>
        <taxon>Eukaryota</taxon>
        <taxon>Fungi</taxon>
        <taxon>Dikarya</taxon>
        <taxon>Ascomycota</taxon>
        <taxon>Pezizomycotina</taxon>
        <taxon>Leotiomycetes</taxon>
        <taxon>Helotiales</taxon>
        <taxon>Sclerotiniaceae</taxon>
        <taxon>Botryotinia</taxon>
    </lineage>
</organism>
<dbReference type="OrthoDB" id="3561356at2759"/>
<name>A0A4Y8DH55_9HELO</name>
<protein>
    <recommendedName>
        <fullName evidence="5">Ig-like domain-containing protein</fullName>
    </recommendedName>
</protein>
<comment type="caution">
    <text evidence="3">The sequence shown here is derived from an EMBL/GenBank/DDBJ whole genome shotgun (WGS) entry which is preliminary data.</text>
</comment>
<evidence type="ECO:0000313" key="3">
    <source>
        <dbReference type="EMBL" id="TEY84152.1"/>
    </source>
</evidence>
<accession>A0A4Y8DH55</accession>
<feature type="chain" id="PRO_5021261885" description="Ig-like domain-containing protein" evidence="2">
    <location>
        <begin position="20"/>
        <end position="290"/>
    </location>
</feature>
<evidence type="ECO:0000256" key="1">
    <source>
        <dbReference type="SAM" id="MobiDB-lite"/>
    </source>
</evidence>
<proteinExistence type="predicted"/>
<keyword evidence="4" id="KW-1185">Reference proteome</keyword>
<gene>
    <name evidence="3" type="ORF">BOTCAL_0020g00270</name>
</gene>
<dbReference type="Proteomes" id="UP000297299">
    <property type="component" value="Unassembled WGS sequence"/>
</dbReference>
<feature type="region of interest" description="Disordered" evidence="1">
    <location>
        <begin position="139"/>
        <end position="170"/>
    </location>
</feature>
<dbReference type="EMBL" id="PHWZ01000020">
    <property type="protein sequence ID" value="TEY84152.1"/>
    <property type="molecule type" value="Genomic_DNA"/>
</dbReference>
<sequence>MHCSISKLLIVGFAVCGQASTTSSTLSVTTLSSSTIVHPSSSLSFGVSLTSTTASSGVSSGTYSSSGTISSVISPITSSTLGSTLHTFTAFSLSHSGISTSQISESSSISSNGYQSDSTFSSISSATTFPSDTSILSSVSSSDLTTSTTSSTSSITSCSATPSSTNPCPDLQIVGNDPEPLEEDKPITDEKVAECENWLESNVKPPEGPTNSPEYKAWDQTRDRCSRIENVDKNVAIRKKYILQQSSIFRYECIQEAVAWLKKHADKIRGLPEWLEEHKDDWHSPCGPGI</sequence>